<dbReference type="InterPro" id="IPR041802">
    <property type="entry name" value="MPP_YfcE"/>
</dbReference>
<dbReference type="GO" id="GO:0046872">
    <property type="term" value="F:metal ion binding"/>
    <property type="evidence" value="ECO:0007669"/>
    <property type="project" value="UniProtKB-KW"/>
</dbReference>
<dbReference type="eggNOG" id="COG0622">
    <property type="taxonomic scope" value="Bacteria"/>
</dbReference>
<keyword evidence="2" id="KW-0479">Metal-binding</keyword>
<feature type="domain" description="Calcineurin-like phosphoesterase" evidence="3">
    <location>
        <begin position="8"/>
        <end position="167"/>
    </location>
</feature>
<protein>
    <recommendedName>
        <fullName evidence="2">Phosphoesterase</fullName>
        <ecNumber evidence="2">3.1.4.-</ecNumber>
    </recommendedName>
</protein>
<comment type="similarity">
    <text evidence="1 2">Belongs to the metallophosphoesterase superfamily. YfcE family.</text>
</comment>
<dbReference type="EC" id="3.1.4.-" evidence="2"/>
<evidence type="ECO:0000259" key="3">
    <source>
        <dbReference type="Pfam" id="PF12850"/>
    </source>
</evidence>
<dbReference type="NCBIfam" id="NF006988">
    <property type="entry name" value="PRK09453.1"/>
    <property type="match status" value="1"/>
</dbReference>
<sequence length="188" mass="20633">MNFSVSFKFAVISDTHGSVKAWGLAKKICKDVNLIVHLGDVLYHGPRNPLPDGYAPKELAEEINSSDVPVIIIKGNCDADIDEAMIKWPVSYPYCVLWLDGKLVFAHHGTFFERYKGLALDFKADLVLTGHTHISSVICEGKTVFLNPGSASLPKGGEPPSLAIVDEKGISLLSLKGDLLRFEPWRLT</sequence>
<dbReference type="InterPro" id="IPR024654">
    <property type="entry name" value="Calcineurin-like_PHP_lpxH"/>
</dbReference>
<accession>A0A0T5X8Z3</accession>
<dbReference type="InterPro" id="IPR029052">
    <property type="entry name" value="Metallo-depent_PP-like"/>
</dbReference>
<comment type="caution">
    <text evidence="4">The sequence shown here is derived from an EMBL/GenBank/DDBJ whole genome shotgun (WGS) entry which is preliminary data.</text>
</comment>
<organism evidence="4 5">
    <name type="scientific">Acetomicrobium hydrogeniformans ATCC BAA-1850</name>
    <dbReference type="NCBI Taxonomy" id="592015"/>
    <lineage>
        <taxon>Bacteria</taxon>
        <taxon>Thermotogati</taxon>
        <taxon>Synergistota</taxon>
        <taxon>Synergistia</taxon>
        <taxon>Synergistales</taxon>
        <taxon>Acetomicrobiaceae</taxon>
        <taxon>Acetomicrobium</taxon>
    </lineage>
</organism>
<dbReference type="Proteomes" id="UP000005273">
    <property type="component" value="Unassembled WGS sequence"/>
</dbReference>
<comment type="cofactor">
    <cofactor evidence="2">
        <name>a divalent metal cation</name>
        <dbReference type="ChEBI" id="CHEBI:60240"/>
    </cofactor>
</comment>
<name>A0A0T5X8Z3_9BACT</name>
<gene>
    <name evidence="4" type="ORF">HMPREF1705_04143</name>
</gene>
<dbReference type="Gene3D" id="3.60.21.10">
    <property type="match status" value="1"/>
</dbReference>
<evidence type="ECO:0000256" key="2">
    <source>
        <dbReference type="RuleBase" id="RU362039"/>
    </source>
</evidence>
<dbReference type="EMBL" id="ACJX03000001">
    <property type="protein sequence ID" value="KRT34893.1"/>
    <property type="molecule type" value="Genomic_DNA"/>
</dbReference>
<dbReference type="AlphaFoldDB" id="A0A0T5X8Z3"/>
<dbReference type="GO" id="GO:0016787">
    <property type="term" value="F:hydrolase activity"/>
    <property type="evidence" value="ECO:0007669"/>
    <property type="project" value="UniProtKB-UniRule"/>
</dbReference>
<evidence type="ECO:0000313" key="4">
    <source>
        <dbReference type="EMBL" id="KRT34893.1"/>
    </source>
</evidence>
<proteinExistence type="inferred from homology"/>
<keyword evidence="5" id="KW-1185">Reference proteome</keyword>
<evidence type="ECO:0000256" key="1">
    <source>
        <dbReference type="ARBA" id="ARBA00008950"/>
    </source>
</evidence>
<evidence type="ECO:0000313" key="5">
    <source>
        <dbReference type="Proteomes" id="UP000005273"/>
    </source>
</evidence>
<dbReference type="NCBIfam" id="TIGR00040">
    <property type="entry name" value="yfcE"/>
    <property type="match status" value="1"/>
</dbReference>
<dbReference type="InterPro" id="IPR000979">
    <property type="entry name" value="Phosphodiesterase_MJ0936/Vps29"/>
</dbReference>
<dbReference type="CDD" id="cd00841">
    <property type="entry name" value="MPP_YfcE"/>
    <property type="match status" value="1"/>
</dbReference>
<dbReference type="Pfam" id="PF12850">
    <property type="entry name" value="Metallophos_2"/>
    <property type="match status" value="1"/>
</dbReference>
<dbReference type="STRING" id="592015.HMPREF1705_04143"/>
<dbReference type="SUPFAM" id="SSF56300">
    <property type="entry name" value="Metallo-dependent phosphatases"/>
    <property type="match status" value="1"/>
</dbReference>
<reference evidence="5" key="1">
    <citation type="submission" date="2012-09" db="EMBL/GenBank/DDBJ databases">
        <authorList>
            <person name="Weinstock G."/>
            <person name="Sodergren E."/>
            <person name="Clifton S."/>
            <person name="Fulton L."/>
            <person name="Fulton B."/>
            <person name="Courtney L."/>
            <person name="Fronick C."/>
            <person name="Harrison M."/>
            <person name="Strong C."/>
            <person name="Farmer C."/>
            <person name="Delehaunty K."/>
            <person name="Markovic C."/>
            <person name="Hall O."/>
            <person name="Minx P."/>
            <person name="Tomlinson C."/>
            <person name="Mitreva M."/>
            <person name="Nelson J."/>
            <person name="Hou S."/>
            <person name="Wollam A."/>
            <person name="Pepin K.H."/>
            <person name="Johnson M."/>
            <person name="Bhonagiri V."/>
            <person name="Nash W.E."/>
            <person name="Suruliraj S."/>
            <person name="Warren W."/>
            <person name="Chinwalla A."/>
            <person name="Mardis E.R."/>
            <person name="Wilson R.K."/>
        </authorList>
    </citation>
    <scope>NUCLEOTIDE SEQUENCE [LARGE SCALE GENOMIC DNA]</scope>
    <source>
        <strain evidence="5">OS1</strain>
    </source>
</reference>